<dbReference type="InterPro" id="IPR050701">
    <property type="entry name" value="Histone_Mod_Regulator"/>
</dbReference>
<feature type="domain" description="PHD-type" evidence="6">
    <location>
        <begin position="768"/>
        <end position="822"/>
    </location>
</feature>
<dbReference type="CDD" id="cd15561">
    <property type="entry name" value="PHD1_PHF14"/>
    <property type="match status" value="1"/>
</dbReference>
<feature type="domain" description="PHD-type" evidence="7">
    <location>
        <begin position="143"/>
        <end position="260"/>
    </location>
</feature>
<dbReference type="OrthoDB" id="336088at2759"/>
<feature type="compositionally biased region" description="Low complexity" evidence="5">
    <location>
        <begin position="600"/>
        <end position="611"/>
    </location>
</feature>
<feature type="compositionally biased region" description="Polar residues" evidence="5">
    <location>
        <begin position="28"/>
        <end position="37"/>
    </location>
</feature>
<dbReference type="Gene3D" id="2.30.30.1150">
    <property type="match status" value="2"/>
</dbReference>
<feature type="region of interest" description="Disordered" evidence="5">
    <location>
        <begin position="923"/>
        <end position="942"/>
    </location>
</feature>
<evidence type="ECO:0000256" key="3">
    <source>
        <dbReference type="ARBA" id="ARBA00022833"/>
    </source>
</evidence>
<dbReference type="GO" id="GO:0006357">
    <property type="term" value="P:regulation of transcription by RNA polymerase II"/>
    <property type="evidence" value="ECO:0007669"/>
    <property type="project" value="TreeGrafter"/>
</dbReference>
<reference evidence="10" key="1">
    <citation type="journal article" date="2020" name="PLoS Negl. Trop. Dis.">
        <title>High-quality nuclear genome for Sarcoptes scabiei-A critical resource for a neglected parasite.</title>
        <authorList>
            <person name="Korhonen P.K."/>
            <person name="Gasser R.B."/>
            <person name="Ma G."/>
            <person name="Wang T."/>
            <person name="Stroehlein A.J."/>
            <person name="Young N.D."/>
            <person name="Ang C.S."/>
            <person name="Fernando D.D."/>
            <person name="Lu H.C."/>
            <person name="Taylor S."/>
            <person name="Reynolds S.L."/>
            <person name="Mofiz E."/>
            <person name="Najaraj S.H."/>
            <person name="Gowda H."/>
            <person name="Madugundu A."/>
            <person name="Renuse S."/>
            <person name="Holt D."/>
            <person name="Pandey A."/>
            <person name="Papenfuss A.T."/>
            <person name="Fischer K."/>
        </authorList>
    </citation>
    <scope>NUCLEOTIDE SEQUENCE [LARGE SCALE GENOMIC DNA]</scope>
</reference>
<dbReference type="InterPro" id="IPR034732">
    <property type="entry name" value="EPHD"/>
</dbReference>
<dbReference type="CDD" id="cd15562">
    <property type="entry name" value="PHD2_PHF14"/>
    <property type="match status" value="1"/>
</dbReference>
<dbReference type="PANTHER" id="PTHR13793">
    <property type="entry name" value="PHD FINGER PROTEINS"/>
    <property type="match status" value="1"/>
</dbReference>
<feature type="compositionally biased region" description="Basic residues" evidence="5">
    <location>
        <begin position="14"/>
        <end position="26"/>
    </location>
</feature>
<feature type="compositionally biased region" description="Polar residues" evidence="5">
    <location>
        <begin position="1"/>
        <end position="10"/>
    </location>
</feature>
<accession>A0A834R4G6</accession>
<dbReference type="InterPro" id="IPR001965">
    <property type="entry name" value="Znf_PHD"/>
</dbReference>
<organism evidence="8">
    <name type="scientific">Sarcoptes scabiei</name>
    <name type="common">Itch mite</name>
    <name type="synonym">Acarus scabiei</name>
    <dbReference type="NCBI Taxonomy" id="52283"/>
    <lineage>
        <taxon>Eukaryota</taxon>
        <taxon>Metazoa</taxon>
        <taxon>Ecdysozoa</taxon>
        <taxon>Arthropoda</taxon>
        <taxon>Chelicerata</taxon>
        <taxon>Arachnida</taxon>
        <taxon>Acari</taxon>
        <taxon>Acariformes</taxon>
        <taxon>Sarcoptiformes</taxon>
        <taxon>Astigmata</taxon>
        <taxon>Psoroptidia</taxon>
        <taxon>Sarcoptoidea</taxon>
        <taxon>Sarcoptidae</taxon>
        <taxon>Sarcoptinae</taxon>
        <taxon>Sarcoptes</taxon>
    </lineage>
</organism>
<dbReference type="InterPro" id="IPR019786">
    <property type="entry name" value="Zinc_finger_PHD-type_CS"/>
</dbReference>
<evidence type="ECO:0000259" key="7">
    <source>
        <dbReference type="PROSITE" id="PS51805"/>
    </source>
</evidence>
<dbReference type="SMART" id="SM00249">
    <property type="entry name" value="PHD"/>
    <property type="match status" value="4"/>
</dbReference>
<feature type="compositionally biased region" description="Polar residues" evidence="5">
    <location>
        <begin position="830"/>
        <end position="839"/>
    </location>
</feature>
<dbReference type="InterPro" id="IPR011011">
    <property type="entry name" value="Znf_FYVE_PHD"/>
</dbReference>
<dbReference type="EMBL" id="WVUK01000064">
    <property type="protein sequence ID" value="KAF7489530.1"/>
    <property type="molecule type" value="Genomic_DNA"/>
</dbReference>
<evidence type="ECO:0000256" key="2">
    <source>
        <dbReference type="ARBA" id="ARBA00022771"/>
    </source>
</evidence>
<dbReference type="PANTHER" id="PTHR13793:SF150">
    <property type="entry name" value="PHD FINGER PROTEIN 14"/>
    <property type="match status" value="1"/>
</dbReference>
<feature type="region of interest" description="Disordered" evidence="5">
    <location>
        <begin position="559"/>
        <end position="622"/>
    </location>
</feature>
<dbReference type="AlphaFoldDB" id="A0A834R4G6"/>
<feature type="compositionally biased region" description="Polar residues" evidence="5">
    <location>
        <begin position="559"/>
        <end position="578"/>
    </location>
</feature>
<reference evidence="8" key="2">
    <citation type="submission" date="2020-01" db="EMBL/GenBank/DDBJ databases">
        <authorList>
            <person name="Korhonen P.K.K."/>
            <person name="Guangxu M.G."/>
            <person name="Wang T.W."/>
            <person name="Stroehlein A.J.S."/>
            <person name="Young N.D."/>
            <person name="Ang C.-S.A."/>
            <person name="Fernando D.W.F."/>
            <person name="Lu H.L."/>
            <person name="Taylor S.T."/>
            <person name="Ehtesham M.E.M."/>
            <person name="Najaraj S.H.N."/>
            <person name="Harsha G.H.G."/>
            <person name="Madugundu A.M."/>
            <person name="Renuse S.R."/>
            <person name="Holt D.H."/>
            <person name="Pandey A.P."/>
            <person name="Papenfuss A.P."/>
            <person name="Gasser R.B.G."/>
            <person name="Fischer K.F."/>
        </authorList>
    </citation>
    <scope>NUCLEOTIDE SEQUENCE</scope>
    <source>
        <strain evidence="8">SSS_KF_BRIS2020</strain>
    </source>
</reference>
<keyword evidence="2 4" id="KW-0863">Zinc-finger</keyword>
<dbReference type="Proteomes" id="UP000070412">
    <property type="component" value="Unassembled WGS sequence"/>
</dbReference>
<sequence>MSESQKTTNIKNKNSGRMKNKKKKSNKQTVVEKNCSTDSDDNDSLESLPAENFLAGINSKNKDDILSAEDLEECYRKIRICSVCLGEDSQYDDEIIECDACGISVHELCYGITVEDDESVHSDASSASTEPWFCDPCKVGVTNPECDLCPNLGGIFKMSDNRRWVHMVCVLYSNDVTFIDRERLNFPKLTEICHTKFGSKICLYCPDDRFNLTGVCVCCDAGMCRTYFHVTCAQRKGFLMEFRHSEDVIDKYVAYCAVHSDKSTQKKNILTRNFLSIDPPVCVPRFLEASPTAMRHLISKSEMENYDFQGHYYRKQISLSFQKKWHIRPGLTTDFVIYSSDRIERIVEMENKIKDLSEKNYELNLLQKYQHQKLLKSKKDVETIRNRNNTLRSTIRRYLLVLASFNDLRHTSSLESPLPLLSSSSLPSKSASTLTIIKESEKIKRLKLGKKILSLPEMIDEDEQWYYDHPDQLDKLNKKARSQYQIKICNTCKKDTDPHLLALCDSCHLNFHLGCLDPPLKRMPKKTKFGGWQCSDCTENEENNEEAEDVLDLQKTFNENDPTIVNEDNSKQKTISSSNRRKLRENPKAVAKYTDTDNCSPQKSSLSSKSSSFEKNKKRSPEISLIEKQSKVIDSKINSEPVTTEQNSVLPQVKVTVIRKKSKKHFKPSTSINPIEAPVISKNSNGIHHELVDQVKRKRKRSINENIDDENVDKNATVIIIDDDIAEKNESSIKPDSVGSVTKQHQSPTILTIKSFTFKNPSPVKKFLPDCCVCQKNIESRNSSVKCDNCQREFHFGCLRPPVLKSPKLRGYTWCCSLCEKSGPKRSNDQRSSVTVKPDSMSRNETKSPTNHSLTTTVDKIDETLKIDANNLVNNSENIPKFHQEFLKRTIFKESLKKSQKQSQKRIAILKKKNALLKPSSLIQASSASVNSRQASSNENSENDDVLFIKEVPATTGISNVASNDDLNNVIDDIIMLEEEVVIRVPKSLNSDISISTANSANHYHNQIENNRENCTERNRAESHLKERFLNHQPSWTTSNR</sequence>
<name>A0A834R4G6_SARSC</name>
<dbReference type="EnsemblMetazoa" id="SSS_5013s_mrna">
    <property type="protein sequence ID" value="KAF7489530.1"/>
    <property type="gene ID" value="SSS_5013"/>
</dbReference>
<feature type="compositionally biased region" description="Basic and acidic residues" evidence="5">
    <location>
        <begin position="612"/>
        <end position="621"/>
    </location>
</feature>
<evidence type="ECO:0000259" key="6">
    <source>
        <dbReference type="PROSITE" id="PS50016"/>
    </source>
</evidence>
<evidence type="ECO:0000256" key="1">
    <source>
        <dbReference type="ARBA" id="ARBA00022723"/>
    </source>
</evidence>
<dbReference type="InterPro" id="IPR019787">
    <property type="entry name" value="Znf_PHD-finger"/>
</dbReference>
<evidence type="ECO:0000256" key="4">
    <source>
        <dbReference type="PROSITE-ProRule" id="PRU00146"/>
    </source>
</evidence>
<feature type="domain" description="PHD-type" evidence="6">
    <location>
        <begin position="78"/>
        <end position="140"/>
    </location>
</feature>
<dbReference type="Gene3D" id="3.30.40.10">
    <property type="entry name" value="Zinc/RING finger domain, C3HC4 (zinc finger)"/>
    <property type="match status" value="2"/>
</dbReference>
<protein>
    <submittedName>
        <fullName evidence="8">PHD finger protein 14</fullName>
    </submittedName>
</protein>
<dbReference type="Pfam" id="PF00628">
    <property type="entry name" value="PHD"/>
    <property type="match status" value="3"/>
</dbReference>
<dbReference type="SUPFAM" id="SSF57903">
    <property type="entry name" value="FYVE/PHD zinc finger"/>
    <property type="match status" value="3"/>
</dbReference>
<evidence type="ECO:0000313" key="9">
    <source>
        <dbReference type="EnsemblMetazoa" id="KAF7489530.1"/>
    </source>
</evidence>
<evidence type="ECO:0000313" key="8">
    <source>
        <dbReference type="EMBL" id="KAF7489530.1"/>
    </source>
</evidence>
<dbReference type="PROSITE" id="PS01359">
    <property type="entry name" value="ZF_PHD_1"/>
    <property type="match status" value="2"/>
</dbReference>
<keyword evidence="10" id="KW-1185">Reference proteome</keyword>
<keyword evidence="3" id="KW-0862">Zinc</keyword>
<dbReference type="PROSITE" id="PS51805">
    <property type="entry name" value="EPHD"/>
    <property type="match status" value="1"/>
</dbReference>
<feature type="domain" description="PHD-type" evidence="6">
    <location>
        <begin position="486"/>
        <end position="540"/>
    </location>
</feature>
<reference evidence="9" key="3">
    <citation type="submission" date="2022-06" db="UniProtKB">
        <authorList>
            <consortium name="EnsemblMetazoa"/>
        </authorList>
    </citation>
    <scope>IDENTIFICATION</scope>
</reference>
<keyword evidence="1" id="KW-0479">Metal-binding</keyword>
<evidence type="ECO:0000313" key="10">
    <source>
        <dbReference type="Proteomes" id="UP000070412"/>
    </source>
</evidence>
<feature type="compositionally biased region" description="Low complexity" evidence="5">
    <location>
        <begin position="924"/>
        <end position="938"/>
    </location>
</feature>
<dbReference type="GO" id="GO:0008270">
    <property type="term" value="F:zinc ion binding"/>
    <property type="evidence" value="ECO:0007669"/>
    <property type="project" value="UniProtKB-KW"/>
</dbReference>
<dbReference type="InterPro" id="IPR013083">
    <property type="entry name" value="Znf_RING/FYVE/PHD"/>
</dbReference>
<proteinExistence type="predicted"/>
<gene>
    <name evidence="8" type="ORF">SSS_5013</name>
</gene>
<evidence type="ECO:0000256" key="5">
    <source>
        <dbReference type="SAM" id="MobiDB-lite"/>
    </source>
</evidence>
<dbReference type="PROSITE" id="PS50016">
    <property type="entry name" value="ZF_PHD_2"/>
    <property type="match status" value="3"/>
</dbReference>
<feature type="region of interest" description="Disordered" evidence="5">
    <location>
        <begin position="822"/>
        <end position="856"/>
    </location>
</feature>
<feature type="region of interest" description="Disordered" evidence="5">
    <location>
        <begin position="1"/>
        <end position="44"/>
    </location>
</feature>
<dbReference type="Pfam" id="PF13832">
    <property type="entry name" value="zf-HC5HC2H_2"/>
    <property type="match status" value="1"/>
</dbReference>
<feature type="compositionally biased region" description="Polar residues" evidence="5">
    <location>
        <begin position="847"/>
        <end position="856"/>
    </location>
</feature>